<dbReference type="NCBIfam" id="NF047636">
    <property type="entry name" value="CC_3452_fam"/>
    <property type="match status" value="1"/>
</dbReference>
<dbReference type="Proteomes" id="UP000549617">
    <property type="component" value="Unassembled WGS sequence"/>
</dbReference>
<accession>A0A7W9EF11</accession>
<evidence type="ECO:0000256" key="1">
    <source>
        <dbReference type="SAM" id="SignalP"/>
    </source>
</evidence>
<protein>
    <submittedName>
        <fullName evidence="2">Uncharacterized protein</fullName>
    </submittedName>
</protein>
<evidence type="ECO:0000313" key="3">
    <source>
        <dbReference type="Proteomes" id="UP000549617"/>
    </source>
</evidence>
<feature type="signal peptide" evidence="1">
    <location>
        <begin position="1"/>
        <end position="29"/>
    </location>
</feature>
<dbReference type="AlphaFoldDB" id="A0A7W9EF11"/>
<evidence type="ECO:0000313" key="2">
    <source>
        <dbReference type="EMBL" id="MBB5686569.1"/>
    </source>
</evidence>
<name>A0A7W9EF11_9SPHN</name>
<organism evidence="2 3">
    <name type="scientific">Sphingobium boeckii</name>
    <dbReference type="NCBI Taxonomy" id="1082345"/>
    <lineage>
        <taxon>Bacteria</taxon>
        <taxon>Pseudomonadati</taxon>
        <taxon>Pseudomonadota</taxon>
        <taxon>Alphaproteobacteria</taxon>
        <taxon>Sphingomonadales</taxon>
        <taxon>Sphingomonadaceae</taxon>
        <taxon>Sphingobium</taxon>
    </lineage>
</organism>
<keyword evidence="1" id="KW-0732">Signal</keyword>
<dbReference type="EMBL" id="JACIJC010000004">
    <property type="protein sequence ID" value="MBB5686569.1"/>
    <property type="molecule type" value="Genomic_DNA"/>
</dbReference>
<keyword evidence="3" id="KW-1185">Reference proteome</keyword>
<dbReference type="InterPro" id="IPR058067">
    <property type="entry name" value="CC_3452-like"/>
</dbReference>
<proteinExistence type="predicted"/>
<reference evidence="2 3" key="1">
    <citation type="submission" date="2020-08" db="EMBL/GenBank/DDBJ databases">
        <title>Genomic Encyclopedia of Type Strains, Phase IV (KMG-IV): sequencing the most valuable type-strain genomes for metagenomic binning, comparative biology and taxonomic classification.</title>
        <authorList>
            <person name="Goeker M."/>
        </authorList>
    </citation>
    <scope>NUCLEOTIDE SEQUENCE [LARGE SCALE GENOMIC DNA]</scope>
    <source>
        <strain evidence="2 3">DSM 25079</strain>
    </source>
</reference>
<sequence>MKRSSPIVISLFSAAITSVLLLTAAASSAATGGAYYAAKPIKASADARLVVRDTLWKCSDAGCASALKGNSRPAFVCESLVKEIGALVSFRAGQEEFSAEALAKCNAKA</sequence>
<dbReference type="RefSeq" id="WP_184019114.1">
    <property type="nucleotide sequence ID" value="NZ_JACIJC010000004.1"/>
</dbReference>
<feature type="chain" id="PRO_5030827111" evidence="1">
    <location>
        <begin position="30"/>
        <end position="109"/>
    </location>
</feature>
<dbReference type="InterPro" id="IPR058513">
    <property type="entry name" value="DUF8200"/>
</dbReference>
<gene>
    <name evidence="2" type="ORF">FHS49_002593</name>
</gene>
<dbReference type="Pfam" id="PF26624">
    <property type="entry name" value="DUF8200"/>
    <property type="match status" value="1"/>
</dbReference>
<comment type="caution">
    <text evidence="2">The sequence shown here is derived from an EMBL/GenBank/DDBJ whole genome shotgun (WGS) entry which is preliminary data.</text>
</comment>